<feature type="compositionally biased region" description="Polar residues" evidence="1">
    <location>
        <begin position="291"/>
        <end position="302"/>
    </location>
</feature>
<feature type="transmembrane region" description="Helical" evidence="2">
    <location>
        <begin position="221"/>
        <end position="239"/>
    </location>
</feature>
<dbReference type="InterPro" id="IPR045340">
    <property type="entry name" value="DUF6533"/>
</dbReference>
<dbReference type="OrthoDB" id="3037019at2759"/>
<accession>A0A8H5BU20</accession>
<feature type="compositionally biased region" description="Basic and acidic residues" evidence="1">
    <location>
        <begin position="335"/>
        <end position="344"/>
    </location>
</feature>
<name>A0A8H5BU20_9AGAR</name>
<feature type="transmembrane region" description="Helical" evidence="2">
    <location>
        <begin position="245"/>
        <end position="267"/>
    </location>
</feature>
<keyword evidence="2" id="KW-0472">Membrane</keyword>
<sequence length="344" mass="38424">MDVATMVREGNAVNLVGAACLTVLIYDHILCLETEISKMWPTRWSLPKILYCINRYPVVAMLLFNCISASRTDLSSETFWFNLDLTYEMPSCVFYLRWLTVTVTVSTTVVQGILVLRVWALYRNSGRWPMWLAYFFYFGGTATLFGLVVQDYVGEDVKINDDLSTLPGCYATSVPSIIAGFWISPLIVETVLFLLVVKYARVLWLNGLGMPRIFTQLARDSTVYFVVVFGLLLANFLMFQLGPPFLSSLLVTPSTTAGCILTSHMILNMRSIISNGSDSDDDLDNADGTVPNESIRMSTRRPSYNDHLRRGGVILPFTKVGNEANSENGGSVALSRERKASLYS</sequence>
<feature type="transmembrane region" description="Helical" evidence="2">
    <location>
        <begin position="94"/>
        <end position="119"/>
    </location>
</feature>
<evidence type="ECO:0000259" key="3">
    <source>
        <dbReference type="Pfam" id="PF20151"/>
    </source>
</evidence>
<reference evidence="4 5" key="1">
    <citation type="journal article" date="2020" name="ISME J.">
        <title>Uncovering the hidden diversity of litter-decomposition mechanisms in mushroom-forming fungi.</title>
        <authorList>
            <person name="Floudas D."/>
            <person name="Bentzer J."/>
            <person name="Ahren D."/>
            <person name="Johansson T."/>
            <person name="Persson P."/>
            <person name="Tunlid A."/>
        </authorList>
    </citation>
    <scope>NUCLEOTIDE SEQUENCE [LARGE SCALE GENOMIC DNA]</scope>
    <source>
        <strain evidence="4 5">CBS 101986</strain>
    </source>
</reference>
<evidence type="ECO:0000313" key="4">
    <source>
        <dbReference type="EMBL" id="KAF5329554.1"/>
    </source>
</evidence>
<feature type="transmembrane region" description="Helical" evidence="2">
    <location>
        <begin position="12"/>
        <end position="32"/>
    </location>
</feature>
<feature type="region of interest" description="Disordered" evidence="1">
    <location>
        <begin position="325"/>
        <end position="344"/>
    </location>
</feature>
<dbReference type="Pfam" id="PF20151">
    <property type="entry name" value="DUF6533"/>
    <property type="match status" value="1"/>
</dbReference>
<dbReference type="AlphaFoldDB" id="A0A8H5BU20"/>
<keyword evidence="5" id="KW-1185">Reference proteome</keyword>
<evidence type="ECO:0000256" key="1">
    <source>
        <dbReference type="SAM" id="MobiDB-lite"/>
    </source>
</evidence>
<comment type="caution">
    <text evidence="4">The sequence shown here is derived from an EMBL/GenBank/DDBJ whole genome shotgun (WGS) entry which is preliminary data.</text>
</comment>
<protein>
    <recommendedName>
        <fullName evidence="3">DUF6533 domain-containing protein</fullName>
    </recommendedName>
</protein>
<proteinExistence type="predicted"/>
<feature type="transmembrane region" description="Helical" evidence="2">
    <location>
        <begin position="131"/>
        <end position="153"/>
    </location>
</feature>
<feature type="transmembrane region" description="Helical" evidence="2">
    <location>
        <begin position="173"/>
        <end position="200"/>
    </location>
</feature>
<dbReference type="Proteomes" id="UP000567179">
    <property type="component" value="Unassembled WGS sequence"/>
</dbReference>
<keyword evidence="2" id="KW-1133">Transmembrane helix</keyword>
<keyword evidence="2" id="KW-0812">Transmembrane</keyword>
<feature type="region of interest" description="Disordered" evidence="1">
    <location>
        <begin position="280"/>
        <end position="303"/>
    </location>
</feature>
<organism evidence="4 5">
    <name type="scientific">Psilocybe cf. subviscida</name>
    <dbReference type="NCBI Taxonomy" id="2480587"/>
    <lineage>
        <taxon>Eukaryota</taxon>
        <taxon>Fungi</taxon>
        <taxon>Dikarya</taxon>
        <taxon>Basidiomycota</taxon>
        <taxon>Agaricomycotina</taxon>
        <taxon>Agaricomycetes</taxon>
        <taxon>Agaricomycetidae</taxon>
        <taxon>Agaricales</taxon>
        <taxon>Agaricineae</taxon>
        <taxon>Strophariaceae</taxon>
        <taxon>Psilocybe</taxon>
    </lineage>
</organism>
<gene>
    <name evidence="4" type="ORF">D9619_009020</name>
</gene>
<evidence type="ECO:0000256" key="2">
    <source>
        <dbReference type="SAM" id="Phobius"/>
    </source>
</evidence>
<evidence type="ECO:0000313" key="5">
    <source>
        <dbReference type="Proteomes" id="UP000567179"/>
    </source>
</evidence>
<dbReference type="EMBL" id="JAACJJ010000002">
    <property type="protein sequence ID" value="KAF5329554.1"/>
    <property type="molecule type" value="Genomic_DNA"/>
</dbReference>
<feature type="domain" description="DUF6533" evidence="3">
    <location>
        <begin position="17"/>
        <end position="58"/>
    </location>
</feature>